<reference evidence="1" key="1">
    <citation type="submission" date="2024-06" db="EMBL/GenBank/DDBJ databases">
        <title>Draft genome sequence of Microbacterium sp. strain A8/3-1, isolated from Oxytropis tragacanthoides Fisch. ex DC. Root nodules in the Altai region of Russia.</title>
        <authorList>
            <person name="Sazanova A."/>
            <person name="Guro P."/>
            <person name="Kuznetsova I."/>
            <person name="Belimov A."/>
            <person name="Safronova V."/>
        </authorList>
    </citation>
    <scope>NUCLEOTIDE SEQUENCE</scope>
    <source>
        <strain evidence="1">A8/3-1</strain>
    </source>
</reference>
<accession>A0AAU7VS70</accession>
<dbReference type="Pfam" id="PF04229">
    <property type="entry name" value="GrpB"/>
    <property type="match status" value="1"/>
</dbReference>
<evidence type="ECO:0000313" key="1">
    <source>
        <dbReference type="EMBL" id="XBX77146.1"/>
    </source>
</evidence>
<dbReference type="EMBL" id="CP158357">
    <property type="protein sequence ID" value="XBX77146.1"/>
    <property type="molecule type" value="Genomic_DNA"/>
</dbReference>
<dbReference type="AlphaFoldDB" id="A0AAU7VS70"/>
<dbReference type="SUPFAM" id="SSF81301">
    <property type="entry name" value="Nucleotidyltransferase"/>
    <property type="match status" value="1"/>
</dbReference>
<organism evidence="1">
    <name type="scientific">Microbacterium sp. A8/3-1</name>
    <dbReference type="NCBI Taxonomy" id="3160749"/>
    <lineage>
        <taxon>Bacteria</taxon>
        <taxon>Bacillati</taxon>
        <taxon>Actinomycetota</taxon>
        <taxon>Actinomycetes</taxon>
        <taxon>Micrococcales</taxon>
        <taxon>Microbacteriaceae</taxon>
        <taxon>Microbacterium</taxon>
    </lineage>
</organism>
<dbReference type="PANTHER" id="PTHR34822:SF1">
    <property type="entry name" value="GRPB FAMILY PROTEIN"/>
    <property type="match status" value="1"/>
</dbReference>
<dbReference type="InterPro" id="IPR043519">
    <property type="entry name" value="NT_sf"/>
</dbReference>
<gene>
    <name evidence="1" type="ORF">ABS642_14650</name>
</gene>
<name>A0AAU7VS70_9MICO</name>
<dbReference type="Gene3D" id="3.30.460.10">
    <property type="entry name" value="Beta Polymerase, domain 2"/>
    <property type="match status" value="1"/>
</dbReference>
<dbReference type="InterPro" id="IPR007344">
    <property type="entry name" value="GrpB/CoaE"/>
</dbReference>
<dbReference type="RefSeq" id="WP_350350671.1">
    <property type="nucleotide sequence ID" value="NZ_CP158357.1"/>
</dbReference>
<protein>
    <submittedName>
        <fullName evidence="1">GrpB family protein</fullName>
    </submittedName>
</protein>
<proteinExistence type="predicted"/>
<sequence>MPRMLVSYNPRWPEQFKEIAAEIRTHGNPEWLVEHIGSTAVPGMRAKPIIDLAVRIGDVEDFERHHQALEAIGWRLGSSVQSHPVMLFEVDGIRTRIAHFFTASDWDTVNQRILRDWLRTHPADADRYTHAKCDAVAAAARGTSTYNAAKTPVIQDLVDRARAARGLPSVPVSDKN</sequence>
<dbReference type="PANTHER" id="PTHR34822">
    <property type="entry name" value="GRPB DOMAIN PROTEIN (AFU_ORTHOLOGUE AFUA_1G01530)"/>
    <property type="match status" value="1"/>
</dbReference>